<accession>A0A238LKN1</accession>
<feature type="transmembrane region" description="Helical" evidence="1">
    <location>
        <begin position="355"/>
        <end position="375"/>
    </location>
</feature>
<proteinExistence type="predicted"/>
<keyword evidence="3" id="KW-0808">Transferase</keyword>
<dbReference type="EMBL" id="FXZK01000014">
    <property type="protein sequence ID" value="SMY09945.1"/>
    <property type="molecule type" value="Genomic_DNA"/>
</dbReference>
<feature type="transmembrane region" description="Helical" evidence="1">
    <location>
        <begin position="280"/>
        <end position="302"/>
    </location>
</feature>
<name>A0A238LKN1_9RHOB</name>
<gene>
    <name evidence="3" type="primary">oatA_2</name>
    <name evidence="3" type="ORF">LOM8899_04118</name>
</gene>
<feature type="transmembrane region" description="Helical" evidence="1">
    <location>
        <begin position="142"/>
        <end position="164"/>
    </location>
</feature>
<feature type="domain" description="Acyltransferase 3" evidence="2">
    <location>
        <begin position="15"/>
        <end position="335"/>
    </location>
</feature>
<dbReference type="PANTHER" id="PTHR23028:SF53">
    <property type="entry name" value="ACYL_TRANSF_3 DOMAIN-CONTAINING PROTEIN"/>
    <property type="match status" value="1"/>
</dbReference>
<dbReference type="Proteomes" id="UP000201613">
    <property type="component" value="Unassembled WGS sequence"/>
</dbReference>
<feature type="transmembrane region" description="Helical" evidence="1">
    <location>
        <begin position="322"/>
        <end position="343"/>
    </location>
</feature>
<feature type="transmembrane region" description="Helical" evidence="1">
    <location>
        <begin position="171"/>
        <end position="189"/>
    </location>
</feature>
<keyword evidence="1" id="KW-0472">Membrane</keyword>
<dbReference type="EC" id="2.3.1.-" evidence="3"/>
<keyword evidence="1" id="KW-1133">Transmembrane helix</keyword>
<organism evidence="3 4">
    <name type="scientific">Flavimaricola marinus</name>
    <dbReference type="NCBI Taxonomy" id="1819565"/>
    <lineage>
        <taxon>Bacteria</taxon>
        <taxon>Pseudomonadati</taxon>
        <taxon>Pseudomonadota</taxon>
        <taxon>Alphaproteobacteria</taxon>
        <taxon>Rhodobacterales</taxon>
        <taxon>Paracoccaceae</taxon>
        <taxon>Flavimaricola</taxon>
    </lineage>
</organism>
<dbReference type="AlphaFoldDB" id="A0A238LKN1"/>
<feature type="transmembrane region" description="Helical" evidence="1">
    <location>
        <begin position="83"/>
        <end position="101"/>
    </location>
</feature>
<keyword evidence="4" id="KW-1185">Reference proteome</keyword>
<dbReference type="InterPro" id="IPR002656">
    <property type="entry name" value="Acyl_transf_3_dom"/>
</dbReference>
<evidence type="ECO:0000259" key="2">
    <source>
        <dbReference type="Pfam" id="PF01757"/>
    </source>
</evidence>
<evidence type="ECO:0000256" key="1">
    <source>
        <dbReference type="SAM" id="Phobius"/>
    </source>
</evidence>
<dbReference type="InterPro" id="IPR050879">
    <property type="entry name" value="Acyltransferase_3"/>
</dbReference>
<evidence type="ECO:0000313" key="3">
    <source>
        <dbReference type="EMBL" id="SMY09945.1"/>
    </source>
</evidence>
<dbReference type="Pfam" id="PF01757">
    <property type="entry name" value="Acyl_transf_3"/>
    <property type="match status" value="1"/>
</dbReference>
<dbReference type="GO" id="GO:0009103">
    <property type="term" value="P:lipopolysaccharide biosynthetic process"/>
    <property type="evidence" value="ECO:0007669"/>
    <property type="project" value="TreeGrafter"/>
</dbReference>
<reference evidence="3 4" key="1">
    <citation type="submission" date="2017-05" db="EMBL/GenBank/DDBJ databases">
        <authorList>
            <person name="Song R."/>
            <person name="Chenine A.L."/>
            <person name="Ruprecht R.M."/>
        </authorList>
    </citation>
    <scope>NUCLEOTIDE SEQUENCE [LARGE SCALE GENOMIC DNA]</scope>
    <source>
        <strain evidence="3 4">CECT 8899</strain>
    </source>
</reference>
<dbReference type="PANTHER" id="PTHR23028">
    <property type="entry name" value="ACETYLTRANSFERASE"/>
    <property type="match status" value="1"/>
</dbReference>
<feature type="transmembrane region" description="Helical" evidence="1">
    <location>
        <begin position="254"/>
        <end position="273"/>
    </location>
</feature>
<sequence>MSDWYWFAAMKYRPEVDGLRAVAVLPVILYHAGLAGFSGGYLGVDIFFVISGYLITTIIVTELNQTGRFSLLHFYERRARRILPALFLTIMMTLLIAPVALTPDQIKDVGQSVAATAVFASNYFFYVEVDYFNPFASMAPLLHTWSLAVEEQFYLVFPLILMAMRWLRISYGLLIGGIIVVSFGAAIWTTHLDPQLSFYSIHTRAWELATGSAVALWLLARDDARTPTTAAWVPPVALVVLLGCLSLMPKEVSHPGMVTLVPVASTAILIATLRPGSVCFRILASPPLVHIGILSYGLYLFHNPVFSFVDVYFDYLGEGTRPYKLALIPVIYLVALTSLHLIERPIRYSKRLGKISILSVSTVALIALFGVGAVIHRQNGFS</sequence>
<dbReference type="GO" id="GO:0016020">
    <property type="term" value="C:membrane"/>
    <property type="evidence" value="ECO:0007669"/>
    <property type="project" value="TreeGrafter"/>
</dbReference>
<keyword evidence="1" id="KW-0812">Transmembrane</keyword>
<feature type="transmembrane region" description="Helical" evidence="1">
    <location>
        <begin position="46"/>
        <end position="63"/>
    </location>
</feature>
<dbReference type="RefSeq" id="WP_168770615.1">
    <property type="nucleotide sequence ID" value="NZ_FXZK01000014.1"/>
</dbReference>
<keyword evidence="3" id="KW-0012">Acyltransferase</keyword>
<dbReference type="GO" id="GO:0016747">
    <property type="term" value="F:acyltransferase activity, transferring groups other than amino-acyl groups"/>
    <property type="evidence" value="ECO:0007669"/>
    <property type="project" value="InterPro"/>
</dbReference>
<protein>
    <submittedName>
        <fullName evidence="3">O-acetyltransferase OatA</fullName>
        <ecNumber evidence="3">2.3.1.-</ecNumber>
    </submittedName>
</protein>
<evidence type="ECO:0000313" key="4">
    <source>
        <dbReference type="Proteomes" id="UP000201613"/>
    </source>
</evidence>